<keyword evidence="2" id="KW-1185">Reference proteome</keyword>
<reference evidence="2" key="1">
    <citation type="journal article" date="2019" name="Int. J. Syst. Evol. Microbiol.">
        <title>The Global Catalogue of Microorganisms (GCM) 10K type strain sequencing project: providing services to taxonomists for standard genome sequencing and annotation.</title>
        <authorList>
            <consortium name="The Broad Institute Genomics Platform"/>
            <consortium name="The Broad Institute Genome Sequencing Center for Infectious Disease"/>
            <person name="Wu L."/>
            <person name="Ma J."/>
        </authorList>
    </citation>
    <scope>NUCLEOTIDE SEQUENCE [LARGE SCALE GENOMIC DNA]</scope>
    <source>
        <strain evidence="2">CECT 7706</strain>
    </source>
</reference>
<organism evidence="1 2">
    <name type="scientific">Cyclobacterium jeungdonense</name>
    <dbReference type="NCBI Taxonomy" id="708087"/>
    <lineage>
        <taxon>Bacteria</taxon>
        <taxon>Pseudomonadati</taxon>
        <taxon>Bacteroidota</taxon>
        <taxon>Cytophagia</taxon>
        <taxon>Cytophagales</taxon>
        <taxon>Cyclobacteriaceae</taxon>
        <taxon>Cyclobacterium</taxon>
    </lineage>
</organism>
<proteinExistence type="predicted"/>
<name>A0ABT8CBG6_9BACT</name>
<evidence type="ECO:0000313" key="2">
    <source>
        <dbReference type="Proteomes" id="UP001236663"/>
    </source>
</evidence>
<dbReference type="EMBL" id="JAUFQS010000015">
    <property type="protein sequence ID" value="MDN3688933.1"/>
    <property type="molecule type" value="Genomic_DNA"/>
</dbReference>
<dbReference type="Proteomes" id="UP001236663">
    <property type="component" value="Unassembled WGS sequence"/>
</dbReference>
<evidence type="ECO:0000313" key="1">
    <source>
        <dbReference type="EMBL" id="MDN3688933.1"/>
    </source>
</evidence>
<gene>
    <name evidence="1" type="ORF">QWZ15_13925</name>
</gene>
<protein>
    <submittedName>
        <fullName evidence="1">Uncharacterized protein</fullName>
    </submittedName>
</protein>
<sequence>MQNNLYLVCPLGFSEYFIQRKYGTHHYFLTALGSVFRFDELPFIEKLVDFFVCDPVDQITIVHDLNCPLKRKVINHSKTSTSFSEKQLFDLYIDHYYQINRFDSEKEKVRQLALIHIDSLSHQIAHHSLLQGLIREEGIKINGLLVDPLIDHAQFINPAVPASDNAVYSAV</sequence>
<dbReference type="RefSeq" id="WP_163387241.1">
    <property type="nucleotide sequence ID" value="NZ_JAUFQS010000015.1"/>
</dbReference>
<accession>A0ABT8CBG6</accession>
<comment type="caution">
    <text evidence="1">The sequence shown here is derived from an EMBL/GenBank/DDBJ whole genome shotgun (WGS) entry which is preliminary data.</text>
</comment>